<keyword evidence="2" id="KW-1185">Reference proteome</keyword>
<dbReference type="Proteomes" id="UP000053617">
    <property type="component" value="Unassembled WGS sequence"/>
</dbReference>
<proteinExistence type="predicted"/>
<name>A0A0D2IZG2_9EURO</name>
<evidence type="ECO:0000313" key="2">
    <source>
        <dbReference type="Proteomes" id="UP000053617"/>
    </source>
</evidence>
<accession>A0A0D2IZG2</accession>
<dbReference type="AlphaFoldDB" id="A0A0D2IZG2"/>
<reference evidence="1 2" key="1">
    <citation type="submission" date="2015-01" db="EMBL/GenBank/DDBJ databases">
        <title>The Genome Sequence of Rhinocladiella mackenzie CBS 650.93.</title>
        <authorList>
            <consortium name="The Broad Institute Genomics Platform"/>
            <person name="Cuomo C."/>
            <person name="de Hoog S."/>
            <person name="Gorbushina A."/>
            <person name="Stielow B."/>
            <person name="Teixiera M."/>
            <person name="Abouelleil A."/>
            <person name="Chapman S.B."/>
            <person name="Priest M."/>
            <person name="Young S.K."/>
            <person name="Wortman J."/>
            <person name="Nusbaum C."/>
            <person name="Birren B."/>
        </authorList>
    </citation>
    <scope>NUCLEOTIDE SEQUENCE [LARGE SCALE GENOMIC DNA]</scope>
    <source>
        <strain evidence="1 2">CBS 650.93</strain>
    </source>
</reference>
<dbReference type="GeneID" id="25291549"/>
<dbReference type="RefSeq" id="XP_013275957.1">
    <property type="nucleotide sequence ID" value="XM_013420503.1"/>
</dbReference>
<gene>
    <name evidence="1" type="ORF">Z518_03478</name>
</gene>
<protein>
    <submittedName>
        <fullName evidence="1">Uncharacterized protein</fullName>
    </submittedName>
</protein>
<dbReference type="HOGENOM" id="CLU_119187_0_0_1"/>
<sequence>MAQPQVPDPAIIAAAINGMTAEGNTIAQSAQAYNAHNRHLANQLTLCANYPVGQMQQQLAGLQRSTDKIRAEIWNLRAQIQNGKLTIATGALTSMRSVDPGDNPQVPIGNLIPHFPTTPDDISDMNGTLPFQCISF</sequence>
<dbReference type="VEuPathDB" id="FungiDB:Z518_03478"/>
<dbReference type="EMBL" id="KN847476">
    <property type="protein sequence ID" value="KIX08821.1"/>
    <property type="molecule type" value="Genomic_DNA"/>
</dbReference>
<organism evidence="1 2">
    <name type="scientific">Rhinocladiella mackenziei CBS 650.93</name>
    <dbReference type="NCBI Taxonomy" id="1442369"/>
    <lineage>
        <taxon>Eukaryota</taxon>
        <taxon>Fungi</taxon>
        <taxon>Dikarya</taxon>
        <taxon>Ascomycota</taxon>
        <taxon>Pezizomycotina</taxon>
        <taxon>Eurotiomycetes</taxon>
        <taxon>Chaetothyriomycetidae</taxon>
        <taxon>Chaetothyriales</taxon>
        <taxon>Herpotrichiellaceae</taxon>
        <taxon>Rhinocladiella</taxon>
    </lineage>
</organism>
<evidence type="ECO:0000313" key="1">
    <source>
        <dbReference type="EMBL" id="KIX08821.1"/>
    </source>
</evidence>